<dbReference type="AlphaFoldDB" id="A0A7X0NH76"/>
<evidence type="ECO:0000313" key="3">
    <source>
        <dbReference type="Proteomes" id="UP000537141"/>
    </source>
</evidence>
<proteinExistence type="predicted"/>
<comment type="caution">
    <text evidence="2">The sequence shown here is derived from an EMBL/GenBank/DDBJ whole genome shotgun (WGS) entry which is preliminary data.</text>
</comment>
<keyword evidence="1" id="KW-0732">Signal</keyword>
<dbReference type="InterPro" id="IPR017850">
    <property type="entry name" value="Alkaline_phosphatase_core_sf"/>
</dbReference>
<dbReference type="SUPFAM" id="SSF53649">
    <property type="entry name" value="Alkaline phosphatase-like"/>
    <property type="match status" value="1"/>
</dbReference>
<sequence length="406" mass="46015">MKFFIIIFCCLALHANAQTPTILISIDGFAAHYLNEYKPKHLLSLANKGVVTEGLIPSYPTKTFPNHLTLVTGKAPFEHGIVLNRFYDKEIDDIYAYGSSKKNHQWLKYPPIWTLLEQQNIPTAIYFWPESDKSFQHVLPSYYKKYDGSVSNETRFKQLIQWLKISDETKPQLLISYFSTIDSIGHKYGRNSPELADAITKLDQQLGDFLSEISTGKIGPVNLVIVSDHGMVKTGKENALLKSTIIPSWMDNSFKIIQDGTQIFIYDINGDQRLVDAAFQKLFDENSNNTAKRYDVFKKGNYPNYWKVNNNKSFVPDIILSAIPPTTFTTNLNSVIAETHGFETKYTKDLNGIFIATGPDFNQEITLEAFENTEVFTILSSLLSLSGANNTPVKSEVTEKVLRIKH</sequence>
<dbReference type="Gene3D" id="3.40.720.10">
    <property type="entry name" value="Alkaline Phosphatase, subunit A"/>
    <property type="match status" value="1"/>
</dbReference>
<feature type="signal peptide" evidence="1">
    <location>
        <begin position="1"/>
        <end position="17"/>
    </location>
</feature>
<dbReference type="Proteomes" id="UP000537141">
    <property type="component" value="Unassembled WGS sequence"/>
</dbReference>
<dbReference type="CDD" id="cd16018">
    <property type="entry name" value="Enpp"/>
    <property type="match status" value="1"/>
</dbReference>
<keyword evidence="3" id="KW-1185">Reference proteome</keyword>
<evidence type="ECO:0000313" key="2">
    <source>
        <dbReference type="EMBL" id="MBB6543246.1"/>
    </source>
</evidence>
<reference evidence="2 3" key="1">
    <citation type="submission" date="2020-08" db="EMBL/GenBank/DDBJ databases">
        <title>Genomic Encyclopedia of Type Strains, Phase IV (KMG-IV): sequencing the most valuable type-strain genomes for metagenomic binning, comparative biology and taxonomic classification.</title>
        <authorList>
            <person name="Goeker M."/>
        </authorList>
    </citation>
    <scope>NUCLEOTIDE SEQUENCE [LARGE SCALE GENOMIC DNA]</scope>
    <source>
        <strain evidence="2 3">DSM 26287</strain>
    </source>
</reference>
<dbReference type="InterPro" id="IPR002591">
    <property type="entry name" value="Phosphodiest/P_Trfase"/>
</dbReference>
<protein>
    <submittedName>
        <fullName evidence="2">Putative AlkP superfamily pyrophosphatase or phosphodiesterase</fullName>
    </submittedName>
</protein>
<dbReference type="Pfam" id="PF01663">
    <property type="entry name" value="Phosphodiest"/>
    <property type="match status" value="1"/>
</dbReference>
<dbReference type="PANTHER" id="PTHR10151">
    <property type="entry name" value="ECTONUCLEOTIDE PYROPHOSPHATASE/PHOSPHODIESTERASE"/>
    <property type="match status" value="1"/>
</dbReference>
<gene>
    <name evidence="2" type="ORF">HNQ55_001754</name>
</gene>
<dbReference type="PANTHER" id="PTHR10151:SF120">
    <property type="entry name" value="BIS(5'-ADENOSYL)-TRIPHOSPHATASE"/>
    <property type="match status" value="1"/>
</dbReference>
<evidence type="ECO:0000256" key="1">
    <source>
        <dbReference type="SAM" id="SignalP"/>
    </source>
</evidence>
<feature type="chain" id="PRO_5030743239" evidence="1">
    <location>
        <begin position="18"/>
        <end position="406"/>
    </location>
</feature>
<dbReference type="GO" id="GO:0016787">
    <property type="term" value="F:hydrolase activity"/>
    <property type="evidence" value="ECO:0007669"/>
    <property type="project" value="UniProtKB-ARBA"/>
</dbReference>
<dbReference type="EMBL" id="JACHHU010000012">
    <property type="protein sequence ID" value="MBB6543246.1"/>
    <property type="molecule type" value="Genomic_DNA"/>
</dbReference>
<organism evidence="2 3">
    <name type="scientific">Thalassotalea piscium</name>
    <dbReference type="NCBI Taxonomy" id="1230533"/>
    <lineage>
        <taxon>Bacteria</taxon>
        <taxon>Pseudomonadati</taxon>
        <taxon>Pseudomonadota</taxon>
        <taxon>Gammaproteobacteria</taxon>
        <taxon>Alteromonadales</taxon>
        <taxon>Colwelliaceae</taxon>
        <taxon>Thalassotalea</taxon>
    </lineage>
</organism>
<name>A0A7X0NH76_9GAMM</name>
<accession>A0A7X0NH76</accession>
<dbReference type="RefSeq" id="WP_184424043.1">
    <property type="nucleotide sequence ID" value="NZ_AP027362.1"/>
</dbReference>
<dbReference type="Gene3D" id="3.30.1360.180">
    <property type="match status" value="1"/>
</dbReference>